<dbReference type="AlphaFoldDB" id="A0A699XLG1"/>
<gene>
    <name evidence="2" type="ORF">Tci_931139</name>
</gene>
<feature type="non-terminal residue" evidence="2">
    <location>
        <position position="1"/>
    </location>
</feature>
<reference evidence="2" key="1">
    <citation type="journal article" date="2019" name="Sci. Rep.">
        <title>Draft genome of Tanacetum cinerariifolium, the natural source of mosquito coil.</title>
        <authorList>
            <person name="Yamashiro T."/>
            <person name="Shiraishi A."/>
            <person name="Satake H."/>
            <person name="Nakayama K."/>
        </authorList>
    </citation>
    <scope>NUCLEOTIDE SEQUENCE</scope>
</reference>
<feature type="non-terminal residue" evidence="2">
    <location>
        <position position="83"/>
    </location>
</feature>
<evidence type="ECO:0000256" key="1">
    <source>
        <dbReference type="SAM" id="MobiDB-lite"/>
    </source>
</evidence>
<organism evidence="2">
    <name type="scientific">Tanacetum cinerariifolium</name>
    <name type="common">Dalmatian daisy</name>
    <name type="synonym">Chrysanthemum cinerariifolium</name>
    <dbReference type="NCBI Taxonomy" id="118510"/>
    <lineage>
        <taxon>Eukaryota</taxon>
        <taxon>Viridiplantae</taxon>
        <taxon>Streptophyta</taxon>
        <taxon>Embryophyta</taxon>
        <taxon>Tracheophyta</taxon>
        <taxon>Spermatophyta</taxon>
        <taxon>Magnoliopsida</taxon>
        <taxon>eudicotyledons</taxon>
        <taxon>Gunneridae</taxon>
        <taxon>Pentapetalae</taxon>
        <taxon>asterids</taxon>
        <taxon>campanulids</taxon>
        <taxon>Asterales</taxon>
        <taxon>Asteraceae</taxon>
        <taxon>Asteroideae</taxon>
        <taxon>Anthemideae</taxon>
        <taxon>Anthemidinae</taxon>
        <taxon>Tanacetum</taxon>
    </lineage>
</organism>
<protein>
    <submittedName>
        <fullName evidence="2">Uncharacterized protein</fullName>
    </submittedName>
</protein>
<feature type="compositionally biased region" description="Basic and acidic residues" evidence="1">
    <location>
        <begin position="63"/>
        <end position="83"/>
    </location>
</feature>
<dbReference type="EMBL" id="BKCJ011861851">
    <property type="protein sequence ID" value="GFD59170.1"/>
    <property type="molecule type" value="Genomic_DNA"/>
</dbReference>
<feature type="region of interest" description="Disordered" evidence="1">
    <location>
        <begin position="1"/>
        <end position="83"/>
    </location>
</feature>
<accession>A0A699XLG1</accession>
<comment type="caution">
    <text evidence="2">The sequence shown here is derived from an EMBL/GenBank/DDBJ whole genome shotgun (WGS) entry which is preliminary data.</text>
</comment>
<name>A0A699XLG1_TANCI</name>
<sequence length="83" mass="9451">RERRLPPAPDRLRAGRPGHPVAGHADRRTVEPEARAGGRLLPAQGSPARRDPPAHRRQVGRQAVDRPRFRRRQPDPDRQPPDR</sequence>
<proteinExistence type="predicted"/>
<feature type="compositionally biased region" description="Basic and acidic residues" evidence="1">
    <location>
        <begin position="24"/>
        <end position="36"/>
    </location>
</feature>
<evidence type="ECO:0000313" key="2">
    <source>
        <dbReference type="EMBL" id="GFD59170.1"/>
    </source>
</evidence>